<dbReference type="KEGG" id="paln:B0W48_02245"/>
<dbReference type="RefSeq" id="WP_077535445.1">
    <property type="nucleotide sequence ID" value="NZ_CP019628.1"/>
</dbReference>
<dbReference type="InterPro" id="IPR025382">
    <property type="entry name" value="Cap4-like_endonuclease_dom"/>
</dbReference>
<accession>A0A1Q2GUE2</accession>
<dbReference type="EMBL" id="CP019628">
    <property type="protein sequence ID" value="AQP98722.1"/>
    <property type="molecule type" value="Genomic_DNA"/>
</dbReference>
<dbReference type="GO" id="GO:0004518">
    <property type="term" value="F:nuclease activity"/>
    <property type="evidence" value="ECO:0007669"/>
    <property type="project" value="InterPro"/>
</dbReference>
<dbReference type="Pfam" id="PF14130">
    <property type="entry name" value="Cap4_nuclease"/>
    <property type="match status" value="1"/>
</dbReference>
<name>A0A1Q2GUE2_9GAMM</name>
<evidence type="ECO:0000313" key="2">
    <source>
        <dbReference type="EMBL" id="AQP98722.1"/>
    </source>
</evidence>
<feature type="domain" description="CD-NTase associated protein 4-like DNA endonuclease" evidence="1">
    <location>
        <begin position="11"/>
        <end position="234"/>
    </location>
</feature>
<dbReference type="STRING" id="247523.B0W48_02245"/>
<dbReference type="AlphaFoldDB" id="A0A1Q2GUE2"/>
<protein>
    <recommendedName>
        <fullName evidence="1">CD-NTase associated protein 4-like DNA endonuclease domain-containing protein</fullName>
    </recommendedName>
</protein>
<proteinExistence type="predicted"/>
<organism evidence="2 3">
    <name type="scientific">Pseudoalteromonas aliena</name>
    <dbReference type="NCBI Taxonomy" id="247523"/>
    <lineage>
        <taxon>Bacteria</taxon>
        <taxon>Pseudomonadati</taxon>
        <taxon>Pseudomonadota</taxon>
        <taxon>Gammaproteobacteria</taxon>
        <taxon>Alteromonadales</taxon>
        <taxon>Pseudoalteromonadaceae</taxon>
        <taxon>Pseudoalteromonas</taxon>
    </lineage>
</organism>
<evidence type="ECO:0000313" key="3">
    <source>
        <dbReference type="Proteomes" id="UP000188243"/>
    </source>
</evidence>
<dbReference type="Proteomes" id="UP000188243">
    <property type="component" value="Chromosome"/>
</dbReference>
<evidence type="ECO:0000259" key="1">
    <source>
        <dbReference type="Pfam" id="PF14130"/>
    </source>
</evidence>
<reference evidence="2 3" key="1">
    <citation type="submission" date="2017-02" db="EMBL/GenBank/DDBJ databases">
        <title>Complete genome sequence of the cold-active Pseudoalteromonas aliena strain EH1 isolated from Arctic seawater.</title>
        <authorList>
            <person name="Kim E."/>
            <person name="Heo E."/>
            <person name="Kim H."/>
            <person name="Kim D."/>
        </authorList>
    </citation>
    <scope>NUCLEOTIDE SEQUENCE [LARGE SCALE GENOMIC DNA]</scope>
    <source>
        <strain evidence="2 3">EH1</strain>
    </source>
</reference>
<sequence length="390" mass="44288">MLEKKKPREQSGRHSFAAYRAQVRSAAMASLSILENDGIDRVYCDLHDDFVIRKKDNDGFSYVFYQVKTNGKQNHNWTLNELFGLKARTKDQKKQCTEKIKNSFIGKLLLHTVVFDNYCNSVVFQTNLNNGDDVEKVIEDIEAGTFQNKFSEVLIDRFNKCFPEEVSNELSEGEIKLRLSKLKFETDVQHLKSGDDNFEPIAKNAIYKFSEVDLDHTETREILMKLLELVENKSSGVIAELTQESIEQYAGIAIEDLLSILSISKDAYNNLLESGDSKAVKSASIIQRTLSSAGASIEEVEYISRCKTNWDLWHRKNRHVLLEFDLQSINSMVRELLNSSIRSDGSLHLASLRSPIKDLVSKLESEGLMYDLNPELILGGIFAELVKGKS</sequence>
<gene>
    <name evidence="2" type="ORF">B0W48_02245</name>
</gene>